<protein>
    <submittedName>
        <fullName evidence="1">Uncharacterized protein</fullName>
    </submittedName>
</protein>
<name>A0A0A9A2W7_ARUDO</name>
<dbReference type="AlphaFoldDB" id="A0A0A9A2W7"/>
<dbReference type="EMBL" id="GBRH01252464">
    <property type="protein sequence ID" value="JAD45431.1"/>
    <property type="molecule type" value="Transcribed_RNA"/>
</dbReference>
<reference evidence="1" key="1">
    <citation type="submission" date="2014-09" db="EMBL/GenBank/DDBJ databases">
        <authorList>
            <person name="Magalhaes I.L.F."/>
            <person name="Oliveira U."/>
            <person name="Santos F.R."/>
            <person name="Vidigal T.H.D.A."/>
            <person name="Brescovit A.D."/>
            <person name="Santos A.J."/>
        </authorList>
    </citation>
    <scope>NUCLEOTIDE SEQUENCE</scope>
    <source>
        <tissue evidence="1">Shoot tissue taken approximately 20 cm above the soil surface</tissue>
    </source>
</reference>
<sequence>MAWMERCTRCHLAEPAGHQLLCRREESSGRHRQSAA</sequence>
<accession>A0A0A9A2W7</accession>
<organism evidence="1">
    <name type="scientific">Arundo donax</name>
    <name type="common">Giant reed</name>
    <name type="synonym">Donax arundinaceus</name>
    <dbReference type="NCBI Taxonomy" id="35708"/>
    <lineage>
        <taxon>Eukaryota</taxon>
        <taxon>Viridiplantae</taxon>
        <taxon>Streptophyta</taxon>
        <taxon>Embryophyta</taxon>
        <taxon>Tracheophyta</taxon>
        <taxon>Spermatophyta</taxon>
        <taxon>Magnoliopsida</taxon>
        <taxon>Liliopsida</taxon>
        <taxon>Poales</taxon>
        <taxon>Poaceae</taxon>
        <taxon>PACMAD clade</taxon>
        <taxon>Arundinoideae</taxon>
        <taxon>Arundineae</taxon>
        <taxon>Arundo</taxon>
    </lineage>
</organism>
<evidence type="ECO:0000313" key="1">
    <source>
        <dbReference type="EMBL" id="JAD45431.1"/>
    </source>
</evidence>
<reference evidence="1" key="2">
    <citation type="journal article" date="2015" name="Data Brief">
        <title>Shoot transcriptome of the giant reed, Arundo donax.</title>
        <authorList>
            <person name="Barrero R.A."/>
            <person name="Guerrero F.D."/>
            <person name="Moolhuijzen P."/>
            <person name="Goolsby J.A."/>
            <person name="Tidwell J."/>
            <person name="Bellgard S.E."/>
            <person name="Bellgard M.I."/>
        </authorList>
    </citation>
    <scope>NUCLEOTIDE SEQUENCE</scope>
    <source>
        <tissue evidence="1">Shoot tissue taken approximately 20 cm above the soil surface</tissue>
    </source>
</reference>
<proteinExistence type="predicted"/>